<accession>A0A6M0CJF8</accession>
<proteinExistence type="predicted"/>
<reference evidence="2 3" key="1">
    <citation type="submission" date="2020-01" db="EMBL/GenBank/DDBJ databases">
        <title>Spongiivirga citrea KCTC 32990T.</title>
        <authorList>
            <person name="Wang G."/>
        </authorList>
    </citation>
    <scope>NUCLEOTIDE SEQUENCE [LARGE SCALE GENOMIC DNA]</scope>
    <source>
        <strain evidence="2 3">KCTC 32990</strain>
    </source>
</reference>
<feature type="transmembrane region" description="Helical" evidence="1">
    <location>
        <begin position="209"/>
        <end position="237"/>
    </location>
</feature>
<organism evidence="2 3">
    <name type="scientific">Spongiivirga citrea</name>
    <dbReference type="NCBI Taxonomy" id="1481457"/>
    <lineage>
        <taxon>Bacteria</taxon>
        <taxon>Pseudomonadati</taxon>
        <taxon>Bacteroidota</taxon>
        <taxon>Flavobacteriia</taxon>
        <taxon>Flavobacteriales</taxon>
        <taxon>Flavobacteriaceae</taxon>
        <taxon>Spongiivirga</taxon>
    </lineage>
</organism>
<feature type="transmembrane region" description="Helical" evidence="1">
    <location>
        <begin position="133"/>
        <end position="161"/>
    </location>
</feature>
<keyword evidence="1" id="KW-1133">Transmembrane helix</keyword>
<feature type="transmembrane region" description="Helical" evidence="1">
    <location>
        <begin position="257"/>
        <end position="282"/>
    </location>
</feature>
<keyword evidence="1" id="KW-0812">Transmembrane</keyword>
<dbReference type="RefSeq" id="WP_164029323.1">
    <property type="nucleotide sequence ID" value="NZ_JAABOQ010000001.1"/>
</dbReference>
<name>A0A6M0CJF8_9FLAO</name>
<evidence type="ECO:0000256" key="1">
    <source>
        <dbReference type="SAM" id="Phobius"/>
    </source>
</evidence>
<gene>
    <name evidence="2" type="ORF">GWK10_02545</name>
</gene>
<comment type="caution">
    <text evidence="2">The sequence shown here is derived from an EMBL/GenBank/DDBJ whole genome shotgun (WGS) entry which is preliminary data.</text>
</comment>
<keyword evidence="3" id="KW-1185">Reference proteome</keyword>
<dbReference type="Proteomes" id="UP000474296">
    <property type="component" value="Unassembled WGS sequence"/>
</dbReference>
<protein>
    <recommendedName>
        <fullName evidence="4">Glycerophosphoryl diester phosphodiesterase membrane domain-containing protein</fullName>
    </recommendedName>
</protein>
<keyword evidence="1" id="KW-0472">Membrane</keyword>
<feature type="transmembrane region" description="Helical" evidence="1">
    <location>
        <begin position="167"/>
        <end position="188"/>
    </location>
</feature>
<evidence type="ECO:0000313" key="2">
    <source>
        <dbReference type="EMBL" id="NER16069.1"/>
    </source>
</evidence>
<feature type="transmembrane region" description="Helical" evidence="1">
    <location>
        <begin position="31"/>
        <end position="49"/>
    </location>
</feature>
<evidence type="ECO:0008006" key="4">
    <source>
        <dbReference type="Google" id="ProtNLM"/>
    </source>
</evidence>
<dbReference type="EMBL" id="JAABOQ010000001">
    <property type="protein sequence ID" value="NER16069.1"/>
    <property type="molecule type" value="Genomic_DNA"/>
</dbReference>
<evidence type="ECO:0000313" key="3">
    <source>
        <dbReference type="Proteomes" id="UP000474296"/>
    </source>
</evidence>
<feature type="transmembrane region" description="Helical" evidence="1">
    <location>
        <begin position="76"/>
        <end position="99"/>
    </location>
</feature>
<sequence>MELFKSRDFSSFFSDTFDFVKFNGKHFFKHYLIINGIFLMVLMTFMYFFSKFYANLLTSSLYGGGQSEFETFIDNYGPIAIVLVILFFFFAIFAGLVSYSFTPIYFRLYEENSGPNFSTKEILASFKSKFGKLIIFVLVSVFLLSIPTIIATGIAVFIVMITIVGILLIPVVLAIPMLFFHSMLMEYIRGEKGIFDSMGYSFSVIGNKFVHAVGCLGILLFMSYIVQLGFGFVQSIFTGAGIYTMTPEAQMDVADSSAIMITVMVVTYAISFVVQTFCGLILQINQSLVFYTYKEETEHINTNSVIDQIGAGE</sequence>
<dbReference type="AlphaFoldDB" id="A0A6M0CJF8"/>